<dbReference type="PANTHER" id="PTHR48111:SF50">
    <property type="entry name" value="KDP OPERON TRANSCRIPTIONAL REGULATORY PROTEIN KDPE"/>
    <property type="match status" value="1"/>
</dbReference>
<evidence type="ECO:0000259" key="5">
    <source>
        <dbReference type="PROSITE" id="PS51755"/>
    </source>
</evidence>
<keyword evidence="1 3" id="KW-0238">DNA-binding</keyword>
<dbReference type="InterPro" id="IPR011006">
    <property type="entry name" value="CheY-like_superfamily"/>
</dbReference>
<organism evidence="6 7">
    <name type="scientific">Haloferula sargassicola</name>
    <dbReference type="NCBI Taxonomy" id="490096"/>
    <lineage>
        <taxon>Bacteria</taxon>
        <taxon>Pseudomonadati</taxon>
        <taxon>Verrucomicrobiota</taxon>
        <taxon>Verrucomicrobiia</taxon>
        <taxon>Verrucomicrobiales</taxon>
        <taxon>Verrucomicrobiaceae</taxon>
        <taxon>Haloferula</taxon>
    </lineage>
</organism>
<keyword evidence="2" id="KW-0597">Phosphoprotein</keyword>
<comment type="caution">
    <text evidence="6">The sequence shown here is derived from an EMBL/GenBank/DDBJ whole genome shotgun (WGS) entry which is preliminary data.</text>
</comment>
<dbReference type="Pfam" id="PF00486">
    <property type="entry name" value="Trans_reg_C"/>
    <property type="match status" value="1"/>
</dbReference>
<evidence type="ECO:0000256" key="2">
    <source>
        <dbReference type="PROSITE-ProRule" id="PRU00169"/>
    </source>
</evidence>
<dbReference type="Gene3D" id="1.10.10.10">
    <property type="entry name" value="Winged helix-like DNA-binding domain superfamily/Winged helix DNA-binding domain"/>
    <property type="match status" value="1"/>
</dbReference>
<dbReference type="InterPro" id="IPR001867">
    <property type="entry name" value="OmpR/PhoB-type_DNA-bd"/>
</dbReference>
<dbReference type="Pfam" id="PF00072">
    <property type="entry name" value="Response_reg"/>
    <property type="match status" value="1"/>
</dbReference>
<dbReference type="SMART" id="SM00862">
    <property type="entry name" value="Trans_reg_C"/>
    <property type="match status" value="1"/>
</dbReference>
<feature type="DNA-binding region" description="OmpR/PhoB-type" evidence="3">
    <location>
        <begin position="125"/>
        <end position="224"/>
    </location>
</feature>
<name>A0ABP9UM34_9BACT</name>
<dbReference type="EMBL" id="BAABRI010000009">
    <property type="protein sequence ID" value="GAA5482600.1"/>
    <property type="molecule type" value="Genomic_DNA"/>
</dbReference>
<dbReference type="Proteomes" id="UP001476282">
    <property type="component" value="Unassembled WGS sequence"/>
</dbReference>
<reference evidence="6 7" key="1">
    <citation type="submission" date="2024-02" db="EMBL/GenBank/DDBJ databases">
        <title>Haloferula sargassicola NBRC 104335.</title>
        <authorList>
            <person name="Ichikawa N."/>
            <person name="Katano-Makiyama Y."/>
            <person name="Hidaka K."/>
        </authorList>
    </citation>
    <scope>NUCLEOTIDE SEQUENCE [LARGE SCALE GENOMIC DNA]</scope>
    <source>
        <strain evidence="6 7">NBRC 104335</strain>
    </source>
</reference>
<evidence type="ECO:0000259" key="4">
    <source>
        <dbReference type="PROSITE" id="PS50110"/>
    </source>
</evidence>
<protein>
    <submittedName>
        <fullName evidence="6">KDP operon transcriptional regulatory protein KdpE</fullName>
    </submittedName>
</protein>
<sequence>MSRILVIDDEPQITRLLTLLLEGAGHEVRVAADAAHGLHELALSQPDLLLLDLGLPDRDGVEVVRALREWSQLPVLVLSARSDPHDKVAALDHGADDYLTKPFDAPELLARLRALLRRVTPAEQQPVLALGKLTVDLAAHAVTVADKPVPLTPIEFSLLAQLARHAGRVLTHAHLLQAVWGPKAADQSHYLRVHFAHLRRKLRRAGLDEEIIRNEPGIGYRLLVPPS</sequence>
<dbReference type="Gene3D" id="6.10.250.690">
    <property type="match status" value="1"/>
</dbReference>
<feature type="domain" description="OmpR/PhoB-type" evidence="5">
    <location>
        <begin position="125"/>
        <end position="224"/>
    </location>
</feature>
<dbReference type="Gene3D" id="3.40.50.2300">
    <property type="match status" value="1"/>
</dbReference>
<proteinExistence type="predicted"/>
<evidence type="ECO:0000256" key="1">
    <source>
        <dbReference type="ARBA" id="ARBA00023125"/>
    </source>
</evidence>
<dbReference type="PROSITE" id="PS51755">
    <property type="entry name" value="OMPR_PHOB"/>
    <property type="match status" value="1"/>
</dbReference>
<dbReference type="PROSITE" id="PS50110">
    <property type="entry name" value="RESPONSE_REGULATORY"/>
    <property type="match status" value="1"/>
</dbReference>
<dbReference type="SUPFAM" id="SSF52172">
    <property type="entry name" value="CheY-like"/>
    <property type="match status" value="1"/>
</dbReference>
<feature type="modified residue" description="4-aspartylphosphate" evidence="2">
    <location>
        <position position="52"/>
    </location>
</feature>
<evidence type="ECO:0000313" key="7">
    <source>
        <dbReference type="Proteomes" id="UP001476282"/>
    </source>
</evidence>
<dbReference type="RefSeq" id="WP_353566737.1">
    <property type="nucleotide sequence ID" value="NZ_BAABRI010000009.1"/>
</dbReference>
<evidence type="ECO:0000256" key="3">
    <source>
        <dbReference type="PROSITE-ProRule" id="PRU01091"/>
    </source>
</evidence>
<dbReference type="InterPro" id="IPR001789">
    <property type="entry name" value="Sig_transdc_resp-reg_receiver"/>
</dbReference>
<feature type="domain" description="Response regulatory" evidence="4">
    <location>
        <begin position="3"/>
        <end position="116"/>
    </location>
</feature>
<dbReference type="CDD" id="cd00383">
    <property type="entry name" value="trans_reg_C"/>
    <property type="match status" value="1"/>
</dbReference>
<dbReference type="SMART" id="SM00448">
    <property type="entry name" value="REC"/>
    <property type="match status" value="1"/>
</dbReference>
<keyword evidence="7" id="KW-1185">Reference proteome</keyword>
<dbReference type="InterPro" id="IPR036388">
    <property type="entry name" value="WH-like_DNA-bd_sf"/>
</dbReference>
<evidence type="ECO:0000313" key="6">
    <source>
        <dbReference type="EMBL" id="GAA5482600.1"/>
    </source>
</evidence>
<accession>A0ABP9UM34</accession>
<gene>
    <name evidence="6" type="primary">kdpE</name>
    <name evidence="6" type="ORF">Hsar01_01823</name>
</gene>
<dbReference type="InterPro" id="IPR039420">
    <property type="entry name" value="WalR-like"/>
</dbReference>
<dbReference type="PANTHER" id="PTHR48111">
    <property type="entry name" value="REGULATOR OF RPOS"/>
    <property type="match status" value="1"/>
</dbReference>